<evidence type="ECO:0000256" key="1">
    <source>
        <dbReference type="SAM" id="MobiDB-lite"/>
    </source>
</evidence>
<gene>
    <name evidence="2" type="ORF">ACFOUW_26150</name>
</gene>
<dbReference type="CDD" id="cd21631">
    <property type="entry name" value="RHH_CopG_NikR-like"/>
    <property type="match status" value="1"/>
</dbReference>
<proteinExistence type="predicted"/>
<comment type="caution">
    <text evidence="2">The sequence shown here is derived from an EMBL/GenBank/DDBJ whole genome shotgun (WGS) entry which is preliminary data.</text>
</comment>
<dbReference type="InterPro" id="IPR010985">
    <property type="entry name" value="Ribbon_hlx_hlx"/>
</dbReference>
<evidence type="ECO:0000313" key="3">
    <source>
        <dbReference type="Proteomes" id="UP001595699"/>
    </source>
</evidence>
<keyword evidence="3" id="KW-1185">Reference proteome</keyword>
<dbReference type="Proteomes" id="UP001595699">
    <property type="component" value="Unassembled WGS sequence"/>
</dbReference>
<protein>
    <submittedName>
        <fullName evidence="2">Toxin-antitoxin system HicB family antitoxin</fullName>
    </submittedName>
</protein>
<dbReference type="InterPro" id="IPR008651">
    <property type="entry name" value="Uncharacterised_HicB"/>
</dbReference>
<dbReference type="SUPFAM" id="SSF47598">
    <property type="entry name" value="Ribbon-helix-helix"/>
    <property type="match status" value="1"/>
</dbReference>
<dbReference type="InterPro" id="IPR013321">
    <property type="entry name" value="Arc_rbn_hlx_hlx"/>
</dbReference>
<reference evidence="3" key="1">
    <citation type="journal article" date="2019" name="Int. J. Syst. Evol. Microbiol.">
        <title>The Global Catalogue of Microorganisms (GCM) 10K type strain sequencing project: providing services to taxonomists for standard genome sequencing and annotation.</title>
        <authorList>
            <consortium name="The Broad Institute Genomics Platform"/>
            <consortium name="The Broad Institute Genome Sequencing Center for Infectious Disease"/>
            <person name="Wu L."/>
            <person name="Ma J."/>
        </authorList>
    </citation>
    <scope>NUCLEOTIDE SEQUENCE [LARGE SCALE GENOMIC DNA]</scope>
    <source>
        <strain evidence="3">CGMCC 4.7241</strain>
    </source>
</reference>
<feature type="region of interest" description="Disordered" evidence="1">
    <location>
        <begin position="145"/>
        <end position="172"/>
    </location>
</feature>
<evidence type="ECO:0000313" key="2">
    <source>
        <dbReference type="EMBL" id="MFC3764346.1"/>
    </source>
</evidence>
<feature type="region of interest" description="Disordered" evidence="1">
    <location>
        <begin position="72"/>
        <end position="106"/>
    </location>
</feature>
<feature type="compositionally biased region" description="Pro residues" evidence="1">
    <location>
        <begin position="80"/>
        <end position="98"/>
    </location>
</feature>
<dbReference type="RefSeq" id="WP_205115331.1">
    <property type="nucleotide sequence ID" value="NZ_JAFBCM010000001.1"/>
</dbReference>
<dbReference type="EMBL" id="JBHRZH010000023">
    <property type="protein sequence ID" value="MFC3764346.1"/>
    <property type="molecule type" value="Genomic_DNA"/>
</dbReference>
<name>A0ABV7YIA6_9ACTN</name>
<accession>A0ABV7YIA6</accession>
<organism evidence="2 3">
    <name type="scientific">Tenggerimyces flavus</name>
    <dbReference type="NCBI Taxonomy" id="1708749"/>
    <lineage>
        <taxon>Bacteria</taxon>
        <taxon>Bacillati</taxon>
        <taxon>Actinomycetota</taxon>
        <taxon>Actinomycetes</taxon>
        <taxon>Propionibacteriales</taxon>
        <taxon>Nocardioidaceae</taxon>
        <taxon>Tenggerimyces</taxon>
    </lineage>
</organism>
<dbReference type="Gene3D" id="1.10.1220.10">
    <property type="entry name" value="Met repressor-like"/>
    <property type="match status" value="1"/>
</dbReference>
<sequence length="172" mass="18093">MDLGPYIESIRRDLTAAAEVGGPEAAAAADRLSAALDSSVRLSIIDALSAATDVITRELAPGAVELRIRGREPDFVVTRPPAPAPPAAPPPPPPPLPPEGDEGGTARLTLRLPESLKPRIEEASAKEGVSVNAWLVRAVLQALNLPPDDNRGRGRSRRGSFGIGQHVTGWVR</sequence>
<dbReference type="Pfam" id="PF05534">
    <property type="entry name" value="HicB"/>
    <property type="match status" value="1"/>
</dbReference>